<dbReference type="RefSeq" id="WP_380587950.1">
    <property type="nucleotide sequence ID" value="NZ_JBHSQJ010000122.1"/>
</dbReference>
<evidence type="ECO:0000256" key="3">
    <source>
        <dbReference type="ARBA" id="ARBA00022801"/>
    </source>
</evidence>
<dbReference type="Pfam" id="PF09261">
    <property type="entry name" value="Alpha-mann_mid"/>
    <property type="match status" value="1"/>
</dbReference>
<gene>
    <name evidence="6" type="ORF">ACFP3V_25520</name>
</gene>
<evidence type="ECO:0000259" key="5">
    <source>
        <dbReference type="SMART" id="SM00872"/>
    </source>
</evidence>
<dbReference type="SUPFAM" id="SSF88713">
    <property type="entry name" value="Glycoside hydrolase/deacetylase"/>
    <property type="match status" value="1"/>
</dbReference>
<dbReference type="InterPro" id="IPR037094">
    <property type="entry name" value="Glyco_hydro_38_cen_sf"/>
</dbReference>
<keyword evidence="3 6" id="KW-0378">Hydrolase</keyword>
<dbReference type="Pfam" id="PF01074">
    <property type="entry name" value="Glyco_hydro_38N"/>
    <property type="match status" value="1"/>
</dbReference>
<keyword evidence="2" id="KW-0479">Metal-binding</keyword>
<dbReference type="PANTHER" id="PTHR46017:SF1">
    <property type="entry name" value="ALPHA-MANNOSIDASE 2C1"/>
    <property type="match status" value="1"/>
</dbReference>
<dbReference type="InterPro" id="IPR027291">
    <property type="entry name" value="Glyco_hydro_38_N_sf"/>
</dbReference>
<dbReference type="InterPro" id="IPR018905">
    <property type="entry name" value="A-galactase_NEW3"/>
</dbReference>
<proteinExistence type="inferred from homology"/>
<feature type="domain" description="Glycoside hydrolase family 38 central" evidence="5">
    <location>
        <begin position="407"/>
        <end position="478"/>
    </location>
</feature>
<dbReference type="InterPro" id="IPR015341">
    <property type="entry name" value="Glyco_hydro_38_cen"/>
</dbReference>
<comment type="caution">
    <text evidence="6">The sequence shown here is derived from an EMBL/GenBank/DDBJ whole genome shotgun (WGS) entry which is preliminary data.</text>
</comment>
<dbReference type="Proteomes" id="UP001596174">
    <property type="component" value="Unassembled WGS sequence"/>
</dbReference>
<dbReference type="Gene3D" id="3.20.110.10">
    <property type="entry name" value="Glycoside hydrolase 38, N terminal domain"/>
    <property type="match status" value="1"/>
</dbReference>
<dbReference type="SUPFAM" id="SSF74650">
    <property type="entry name" value="Galactose mutarotase-like"/>
    <property type="match status" value="2"/>
</dbReference>
<keyword evidence="4" id="KW-0326">Glycosidase</keyword>
<sequence length="1414" mass="151832">MPVAITAVENTDLFVGTEETPLQVLRVTVDAPHDVEITVAGPGVHGAATGAGQVDVPLTVSGAPAPGAVLPVVVRAGQTERATEVLVAEPGWAMFLVSHFHYDPVWWNTQAAYTSPWELLSGDATTRPLFERNSFALIDAHLDLALHDPVYRFVLAEIDYLKPYFDLHPERRAQLRQLLAEGRVELVGGTYNEPNTNLTGSEATIRNIVYGIGYQRDILGGDPRSAWQLDVFGHDPQFPGLLDAAGLTGSAWARGPFHQWGPIQKNFREAKDDATVMQFPSEFEWISPSGRGVLTHYMPHHYSAGWWMDSSPDLATAEQAVYELYRKLKPVGATKNLLLPVGTDYTPPNKWVTAIHRSWAAKYVWPRFVCGTPHDFLTAVRTELAATGRRPSPQTRDMNPVYTGKDVSYIDTKQAQRAAEVAAVDAEKLATIAALQGLGGYPDVALDKVWRQLAYGAHHDAITGSESDQVYLDLLSGWREAYDLAAEVRDTALTALVARVDTRPPSAADTNGTAVVVTNTLSFDRSGAVRVPLPAGTGQVRVLDDHGTPVPCAVEHGVLHFHATDVPALGWRTWHLAEGTPDALWSPTAPEPDTHPSAENQRYRVAVDPARGGALVSIVDKQHDRELLRPGQAGNELRVYEEYPQHPDFGEGPWHLLPKGPVTGSGAGPAAVRGEHGPLGERLVVTGAVDGISYEQTVTLRDGTDRIDFRTRIVDHQAADRLVRVRFPLDLPGALPVSEVADAVIGRGFALPEVDVADAPWTLDNPANTWFGLGWTAQVRLTGADGAPLGARALGIAEVIVPRLDDAADARGLVAALARAGVTATTSGADWSRYGWLDVDSNLPDFRIVIGGPDANRCAREILARADTAYAELLAEHGRVWVPAEKPLHDLWQPGADLRDLRALPALITTDAAALTADLADAQVDAPSAAAPPASETLTDHTAALLTYGLPGFAVDPTGALHLSLMRSCTGWPSGVWIDPPRRTAPDGSSFQLQHWTHEFHYALTSGDGDWRALALPSQGQEFNHPLYPKPAPARAGALPPVLSWLRVHPQRQVRLNTLKPSGNPIAHGSQAPALPADGVTVRLVESTGLGSTAEIEGALRLQHLHRADLLEQPLAPVPGPLALQGAEIATLTAVPATPETTTDPVRTAPLGPVTEVAQPVHSRYWLHNRGPAPMGYLPVSVGLTPGLLHSHGGPVQLSAVLASHLTDTAVEGTAHVLAPDGWQADLRQRPYRLDPSGHVRFPVTVTPPTGAEPGLYHVAVRTEYAGQHVEDVAAVVLGDVPGLLPVPVPSMEEWQQAQGTKADTGRDTGLTVEASSAALRLAPGTQADLTLRLTNGTRGEIRGELQLVSPWGTWEMIDAPVRGFQVAAGDRLDVAFTVTAPPDMPAGAYWAVVKVMWFGRCQYAPTVELVVAP</sequence>
<protein>
    <submittedName>
        <fullName evidence="6">Glycoside hydrolase family 38 C-terminal domain-containing protein</fullName>
    </submittedName>
</protein>
<dbReference type="InterPro" id="IPR000602">
    <property type="entry name" value="Glyco_hydro_38_N"/>
</dbReference>
<organism evidence="6 7">
    <name type="scientific">Streptacidiphilus monticola</name>
    <dbReference type="NCBI Taxonomy" id="2161674"/>
    <lineage>
        <taxon>Bacteria</taxon>
        <taxon>Bacillati</taxon>
        <taxon>Actinomycetota</taxon>
        <taxon>Actinomycetes</taxon>
        <taxon>Kitasatosporales</taxon>
        <taxon>Streptomycetaceae</taxon>
        <taxon>Streptacidiphilus</taxon>
    </lineage>
</organism>
<dbReference type="GO" id="GO:0016787">
    <property type="term" value="F:hydrolase activity"/>
    <property type="evidence" value="ECO:0007669"/>
    <property type="project" value="UniProtKB-KW"/>
</dbReference>
<keyword evidence="7" id="KW-1185">Reference proteome</keyword>
<dbReference type="SMART" id="SM00872">
    <property type="entry name" value="Alpha-mann_mid"/>
    <property type="match status" value="1"/>
</dbReference>
<accession>A0ABW1GAJ3</accession>
<reference evidence="7" key="1">
    <citation type="journal article" date="2019" name="Int. J. Syst. Evol. Microbiol.">
        <title>The Global Catalogue of Microorganisms (GCM) 10K type strain sequencing project: providing services to taxonomists for standard genome sequencing and annotation.</title>
        <authorList>
            <consortium name="The Broad Institute Genomics Platform"/>
            <consortium name="The Broad Institute Genome Sequencing Center for Infectious Disease"/>
            <person name="Wu L."/>
            <person name="Ma J."/>
        </authorList>
    </citation>
    <scope>NUCLEOTIDE SEQUENCE [LARGE SCALE GENOMIC DNA]</scope>
    <source>
        <strain evidence="7">JCM 4816</strain>
    </source>
</reference>
<dbReference type="InterPro" id="IPR011013">
    <property type="entry name" value="Gal_mutarotase_sf_dom"/>
</dbReference>
<evidence type="ECO:0000313" key="7">
    <source>
        <dbReference type="Proteomes" id="UP001596174"/>
    </source>
</evidence>
<dbReference type="PANTHER" id="PTHR46017">
    <property type="entry name" value="ALPHA-MANNOSIDASE 2C1"/>
    <property type="match status" value="1"/>
</dbReference>
<evidence type="ECO:0000313" key="6">
    <source>
        <dbReference type="EMBL" id="MFC5910562.1"/>
    </source>
</evidence>
<dbReference type="Pfam" id="PF10633">
    <property type="entry name" value="NPCBM_assoc"/>
    <property type="match status" value="1"/>
</dbReference>
<name>A0ABW1GAJ3_9ACTN</name>
<evidence type="ECO:0000256" key="2">
    <source>
        <dbReference type="ARBA" id="ARBA00022723"/>
    </source>
</evidence>
<dbReference type="EMBL" id="JBHSQJ010000122">
    <property type="protein sequence ID" value="MFC5910562.1"/>
    <property type="molecule type" value="Genomic_DNA"/>
</dbReference>
<dbReference type="InterPro" id="IPR011330">
    <property type="entry name" value="Glyco_hydro/deAcase_b/a-brl"/>
</dbReference>
<dbReference type="SUPFAM" id="SSF88688">
    <property type="entry name" value="Families 57/38 glycoside transferase middle domain"/>
    <property type="match status" value="1"/>
</dbReference>
<dbReference type="Gene3D" id="1.20.1270.50">
    <property type="entry name" value="Glycoside hydrolase family 38, central domain"/>
    <property type="match status" value="1"/>
</dbReference>
<dbReference type="Gene3D" id="2.70.98.30">
    <property type="entry name" value="Golgi alpha-mannosidase II, domain 4"/>
    <property type="match status" value="2"/>
</dbReference>
<dbReference type="InterPro" id="IPR028995">
    <property type="entry name" value="Glyco_hydro_57/38_cen_sf"/>
</dbReference>
<evidence type="ECO:0000256" key="4">
    <source>
        <dbReference type="ARBA" id="ARBA00023295"/>
    </source>
</evidence>
<dbReference type="InterPro" id="IPR011682">
    <property type="entry name" value="Glyco_hydro_38_C"/>
</dbReference>
<evidence type="ECO:0000256" key="1">
    <source>
        <dbReference type="ARBA" id="ARBA00009792"/>
    </source>
</evidence>
<dbReference type="Pfam" id="PF07748">
    <property type="entry name" value="Glyco_hydro_38C"/>
    <property type="match status" value="1"/>
</dbReference>
<comment type="similarity">
    <text evidence="1">Belongs to the glycosyl hydrolase 38 family.</text>
</comment>
<dbReference type="CDD" id="cd10786">
    <property type="entry name" value="GH38N_AMII_like"/>
    <property type="match status" value="1"/>
</dbReference>